<dbReference type="Pfam" id="PF04338">
    <property type="entry name" value="DUF481"/>
    <property type="match status" value="1"/>
</dbReference>
<evidence type="ECO:0000256" key="1">
    <source>
        <dbReference type="SAM" id="SignalP"/>
    </source>
</evidence>
<dbReference type="AlphaFoldDB" id="A0AAJ0U8L8"/>
<feature type="signal peptide" evidence="1">
    <location>
        <begin position="1"/>
        <end position="27"/>
    </location>
</feature>
<protein>
    <recommendedName>
        <fullName evidence="4">Salt-induced outer membrane protein YdiY</fullName>
    </recommendedName>
</protein>
<proteinExistence type="predicted"/>
<dbReference type="InterPro" id="IPR007433">
    <property type="entry name" value="DUF481"/>
</dbReference>
<keyword evidence="3" id="KW-1185">Reference proteome</keyword>
<feature type="chain" id="PRO_5042506745" description="Salt-induced outer membrane protein YdiY" evidence="1">
    <location>
        <begin position="28"/>
        <end position="340"/>
    </location>
</feature>
<evidence type="ECO:0008006" key="4">
    <source>
        <dbReference type="Google" id="ProtNLM"/>
    </source>
</evidence>
<name>A0AAJ0U8L8_9GAMM</name>
<reference evidence="2" key="2">
    <citation type="journal article" date="2020" name="Microorganisms">
        <title>Osmotic Adaptation and Compatible Solute Biosynthesis of Phototrophic Bacteria as Revealed from Genome Analyses.</title>
        <authorList>
            <person name="Imhoff J.F."/>
            <person name="Rahn T."/>
            <person name="Kunzel S."/>
            <person name="Keller A."/>
            <person name="Neulinger S.C."/>
        </authorList>
    </citation>
    <scope>NUCLEOTIDE SEQUENCE</scope>
    <source>
        <strain evidence="2">DSM 11080</strain>
    </source>
</reference>
<gene>
    <name evidence="2" type="ORF">CKO40_18410</name>
</gene>
<dbReference type="EMBL" id="NRSJ01000042">
    <property type="protein sequence ID" value="MBK1706467.1"/>
    <property type="molecule type" value="Genomic_DNA"/>
</dbReference>
<accession>A0AAJ0U8L8</accession>
<dbReference type="Proteomes" id="UP001296776">
    <property type="component" value="Unassembled WGS sequence"/>
</dbReference>
<reference evidence="2" key="1">
    <citation type="submission" date="2017-08" db="EMBL/GenBank/DDBJ databases">
        <authorList>
            <person name="Imhoff J.F."/>
            <person name="Rahn T."/>
            <person name="Kuenzel S."/>
            <person name="Neulinger S.C."/>
        </authorList>
    </citation>
    <scope>NUCLEOTIDE SEQUENCE</scope>
    <source>
        <strain evidence="2">DSM 11080</strain>
    </source>
</reference>
<organism evidence="2 3">
    <name type="scientific">Halochromatium glycolicum</name>
    <dbReference type="NCBI Taxonomy" id="85075"/>
    <lineage>
        <taxon>Bacteria</taxon>
        <taxon>Pseudomonadati</taxon>
        <taxon>Pseudomonadota</taxon>
        <taxon>Gammaproteobacteria</taxon>
        <taxon>Chromatiales</taxon>
        <taxon>Chromatiaceae</taxon>
        <taxon>Halochromatium</taxon>
    </lineage>
</organism>
<dbReference type="RefSeq" id="WP_200347920.1">
    <property type="nucleotide sequence ID" value="NZ_NRSJ01000042.1"/>
</dbReference>
<evidence type="ECO:0000313" key="2">
    <source>
        <dbReference type="EMBL" id="MBK1706467.1"/>
    </source>
</evidence>
<evidence type="ECO:0000313" key="3">
    <source>
        <dbReference type="Proteomes" id="UP001296776"/>
    </source>
</evidence>
<keyword evidence="1" id="KW-0732">Signal</keyword>
<comment type="caution">
    <text evidence="2">The sequence shown here is derived from an EMBL/GenBank/DDBJ whole genome shotgun (WGS) entry which is preliminary data.</text>
</comment>
<sequence>MQSLSRYVMAARCALLLTLLPAASVLAQDQVILKNGDRITGEIQQIWGGELLIEPAYADEFAIELSAIEQVLTNRSFEFELDDERKITGTLEVDEAGGMMLVTADRRQPIALTDIEELEEINAGWDWKVRTDLSLDGSAGNSEDNQFTWQGYGRIANDTHRHEVNLRIDQASQDGVTSQDRMRANYVYSWFMSDYWFLQAGIGGERDPVRDLDRRVSAGGGLGYQFFDDADRRLEVSLSAVGIDEALGGDTSQSLAARWSADFRHDLLGGDLEFFHDQSVWHYLSGRDTTLIQTSTGFRWDVWADIYFNTQFDWDYETDPARGAEKEDIQYMLGLGVEFD</sequence>